<gene>
    <name evidence="2" type="ORF">ECRASSUSDP1_LOCUS27477</name>
</gene>
<evidence type="ECO:0000313" key="3">
    <source>
        <dbReference type="Proteomes" id="UP001295684"/>
    </source>
</evidence>
<dbReference type="SUPFAM" id="SSF56112">
    <property type="entry name" value="Protein kinase-like (PK-like)"/>
    <property type="match status" value="1"/>
</dbReference>
<dbReference type="GO" id="GO:0005524">
    <property type="term" value="F:ATP binding"/>
    <property type="evidence" value="ECO:0007669"/>
    <property type="project" value="InterPro"/>
</dbReference>
<protein>
    <recommendedName>
        <fullName evidence="1">Protein kinase domain-containing protein</fullName>
    </recommendedName>
</protein>
<dbReference type="PROSITE" id="PS50011">
    <property type="entry name" value="PROTEIN_KINASE_DOM"/>
    <property type="match status" value="1"/>
</dbReference>
<dbReference type="AlphaFoldDB" id="A0AAD2DAS5"/>
<dbReference type="InterPro" id="IPR011009">
    <property type="entry name" value="Kinase-like_dom_sf"/>
</dbReference>
<dbReference type="EMBL" id="CAMPGE010028353">
    <property type="protein sequence ID" value="CAI2385883.1"/>
    <property type="molecule type" value="Genomic_DNA"/>
</dbReference>
<evidence type="ECO:0000313" key="2">
    <source>
        <dbReference type="EMBL" id="CAI2385883.1"/>
    </source>
</evidence>
<dbReference type="SMART" id="SM00220">
    <property type="entry name" value="S_TKc"/>
    <property type="match status" value="1"/>
</dbReference>
<dbReference type="Proteomes" id="UP001295684">
    <property type="component" value="Unassembled WGS sequence"/>
</dbReference>
<evidence type="ECO:0000259" key="1">
    <source>
        <dbReference type="PROSITE" id="PS50011"/>
    </source>
</evidence>
<dbReference type="PANTHER" id="PTHR24347">
    <property type="entry name" value="SERINE/THREONINE-PROTEIN KINASE"/>
    <property type="match status" value="1"/>
</dbReference>
<organism evidence="2 3">
    <name type="scientific">Euplotes crassus</name>
    <dbReference type="NCBI Taxonomy" id="5936"/>
    <lineage>
        <taxon>Eukaryota</taxon>
        <taxon>Sar</taxon>
        <taxon>Alveolata</taxon>
        <taxon>Ciliophora</taxon>
        <taxon>Intramacronucleata</taxon>
        <taxon>Spirotrichea</taxon>
        <taxon>Hypotrichia</taxon>
        <taxon>Euplotida</taxon>
        <taxon>Euplotidae</taxon>
        <taxon>Moneuplotes</taxon>
    </lineage>
</organism>
<keyword evidence="3" id="KW-1185">Reference proteome</keyword>
<dbReference type="Gene3D" id="1.10.510.10">
    <property type="entry name" value="Transferase(Phosphotransferase) domain 1"/>
    <property type="match status" value="1"/>
</dbReference>
<dbReference type="PROSITE" id="PS00108">
    <property type="entry name" value="PROTEIN_KINASE_ST"/>
    <property type="match status" value="1"/>
</dbReference>
<dbReference type="GO" id="GO:0004672">
    <property type="term" value="F:protein kinase activity"/>
    <property type="evidence" value="ECO:0007669"/>
    <property type="project" value="InterPro"/>
</dbReference>
<name>A0AAD2DAS5_EUPCR</name>
<sequence length="585" mass="67209">MGNVQCCCDTTSQGLGKRRNKRNEKESFLRGSMMIGNKARLKVEKEEEETKDSCVLSEKMNDLAAFCEKNSLKKISKCQTWRINRYYKFGEAIEVGSNQDIRKATFNFDKSTNVVIKTIKITDIMNQFDNICNEISTIKICDHPNITKLVDIFYDSHIDKNGNILEISKVYLIMEYFPGVDLTEYLGKKRKIKEDKTAIIITQILEAIKYLHSLDICYRDLKLDNILIDPLTMKVKIMNFEFSRKYRFDPLVGQVGSPYFMAPEMANGIYSNECDLWSTGAITYCLITGELPFETSSLDELMKQVKSTKRYKISKYDILISKDCESFIGDLMTSNTRQRLTASEALRHPFIENCFVMENESTSISENKYQTHVEILKVLVNSKPCDIIEECITEGVQAKLSQETCNELRNIFLKIDYTKEAKIKLLKYHDLLKANPGMDLPFDQFLLHGVNSSPNSPRNILKLLKYFETEGLGNSKMDKVKTLLGKKRFDCKIDSQSVNITKIEVNEKGSERNSEQLFMRIPTALNSIDHDHGNKSQSKGSRYYPKRTESFFTPMESLVSSTSEDTCYDKSKPGCGSVVWEKWLD</sequence>
<accession>A0AAD2DAS5</accession>
<dbReference type="InterPro" id="IPR000719">
    <property type="entry name" value="Prot_kinase_dom"/>
</dbReference>
<feature type="domain" description="Protein kinase" evidence="1">
    <location>
        <begin position="87"/>
        <end position="351"/>
    </location>
</feature>
<comment type="caution">
    <text evidence="2">The sequence shown here is derived from an EMBL/GenBank/DDBJ whole genome shotgun (WGS) entry which is preliminary data.</text>
</comment>
<reference evidence="2" key="1">
    <citation type="submission" date="2023-07" db="EMBL/GenBank/DDBJ databases">
        <authorList>
            <consortium name="AG Swart"/>
            <person name="Singh M."/>
            <person name="Singh A."/>
            <person name="Seah K."/>
            <person name="Emmerich C."/>
        </authorList>
    </citation>
    <scope>NUCLEOTIDE SEQUENCE</scope>
    <source>
        <strain evidence="2">DP1</strain>
    </source>
</reference>
<dbReference type="InterPro" id="IPR008271">
    <property type="entry name" value="Ser/Thr_kinase_AS"/>
</dbReference>
<dbReference type="Pfam" id="PF00069">
    <property type="entry name" value="Pkinase"/>
    <property type="match status" value="1"/>
</dbReference>
<proteinExistence type="predicted"/>